<reference evidence="2" key="1">
    <citation type="submission" date="2016-04" db="EMBL/GenBank/DDBJ databases">
        <title>Cephalotus genome sequencing.</title>
        <authorList>
            <person name="Fukushima K."/>
            <person name="Hasebe M."/>
            <person name="Fang X."/>
        </authorList>
    </citation>
    <scope>NUCLEOTIDE SEQUENCE [LARGE SCALE GENOMIC DNA]</scope>
    <source>
        <strain evidence="2">cv. St1</strain>
    </source>
</reference>
<dbReference type="AlphaFoldDB" id="A0A1Q3C4Q3"/>
<dbReference type="STRING" id="3775.A0A1Q3C4Q3"/>
<dbReference type="EMBL" id="BDDD01001304">
    <property type="protein sequence ID" value="GAV75068.1"/>
    <property type="molecule type" value="Genomic_DNA"/>
</dbReference>
<dbReference type="OrthoDB" id="1903104at2759"/>
<evidence type="ECO:0000313" key="2">
    <source>
        <dbReference type="Proteomes" id="UP000187406"/>
    </source>
</evidence>
<keyword evidence="2" id="KW-1185">Reference proteome</keyword>
<gene>
    <name evidence="1" type="ORF">CFOL_v3_18547</name>
</gene>
<comment type="caution">
    <text evidence="1">The sequence shown here is derived from an EMBL/GenBank/DDBJ whole genome shotgun (WGS) entry which is preliminary data.</text>
</comment>
<dbReference type="InParanoid" id="A0A1Q3C4Q3"/>
<organism evidence="1 2">
    <name type="scientific">Cephalotus follicularis</name>
    <name type="common">Albany pitcher plant</name>
    <dbReference type="NCBI Taxonomy" id="3775"/>
    <lineage>
        <taxon>Eukaryota</taxon>
        <taxon>Viridiplantae</taxon>
        <taxon>Streptophyta</taxon>
        <taxon>Embryophyta</taxon>
        <taxon>Tracheophyta</taxon>
        <taxon>Spermatophyta</taxon>
        <taxon>Magnoliopsida</taxon>
        <taxon>eudicotyledons</taxon>
        <taxon>Gunneridae</taxon>
        <taxon>Pentapetalae</taxon>
        <taxon>rosids</taxon>
        <taxon>fabids</taxon>
        <taxon>Oxalidales</taxon>
        <taxon>Cephalotaceae</taxon>
        <taxon>Cephalotus</taxon>
    </lineage>
</organism>
<sequence>MSPALSLLSRRFPPKSWYCASCTANGIGSPHENCVVGKRMNAPGTMMDESDNEFGPKNEEIVSDVKENSHSSMDDVLQLSEESKNLCVCRICGSELGNGEKLRTCDHSFCPNKCFHVRC</sequence>
<proteinExistence type="predicted"/>
<evidence type="ECO:0000313" key="1">
    <source>
        <dbReference type="EMBL" id="GAV75068.1"/>
    </source>
</evidence>
<dbReference type="Proteomes" id="UP000187406">
    <property type="component" value="Unassembled WGS sequence"/>
</dbReference>
<accession>A0A1Q3C4Q3</accession>
<name>A0A1Q3C4Q3_CEPFO</name>
<protein>
    <submittedName>
        <fullName evidence="1">Uncharacterized protein</fullName>
    </submittedName>
</protein>